<keyword evidence="2" id="KW-1185">Reference proteome</keyword>
<comment type="caution">
    <text evidence="1">The sequence shown here is derived from an EMBL/GenBank/DDBJ whole genome shotgun (WGS) entry which is preliminary data.</text>
</comment>
<dbReference type="EMBL" id="CM056813">
    <property type="protein sequence ID" value="KAJ8639443.1"/>
    <property type="molecule type" value="Genomic_DNA"/>
</dbReference>
<protein>
    <submittedName>
        <fullName evidence="1">Uncharacterized protein</fullName>
    </submittedName>
</protein>
<proteinExistence type="predicted"/>
<evidence type="ECO:0000313" key="1">
    <source>
        <dbReference type="EMBL" id="KAJ8639443.1"/>
    </source>
</evidence>
<dbReference type="Proteomes" id="UP001234297">
    <property type="component" value="Chromosome 5"/>
</dbReference>
<reference evidence="1 2" key="1">
    <citation type="journal article" date="2022" name="Hortic Res">
        <title>A haplotype resolved chromosomal level avocado genome allows analysis of novel avocado genes.</title>
        <authorList>
            <person name="Nath O."/>
            <person name="Fletcher S.J."/>
            <person name="Hayward A."/>
            <person name="Shaw L.M."/>
            <person name="Masouleh A.K."/>
            <person name="Furtado A."/>
            <person name="Henry R.J."/>
            <person name="Mitter N."/>
        </authorList>
    </citation>
    <scope>NUCLEOTIDE SEQUENCE [LARGE SCALE GENOMIC DNA]</scope>
    <source>
        <strain evidence="2">cv. Hass</strain>
    </source>
</reference>
<evidence type="ECO:0000313" key="2">
    <source>
        <dbReference type="Proteomes" id="UP001234297"/>
    </source>
</evidence>
<name>A0ACC2M1B5_PERAE</name>
<accession>A0ACC2M1B5</accession>
<gene>
    <name evidence="1" type="ORF">MRB53_016137</name>
</gene>
<organism evidence="1 2">
    <name type="scientific">Persea americana</name>
    <name type="common">Avocado</name>
    <dbReference type="NCBI Taxonomy" id="3435"/>
    <lineage>
        <taxon>Eukaryota</taxon>
        <taxon>Viridiplantae</taxon>
        <taxon>Streptophyta</taxon>
        <taxon>Embryophyta</taxon>
        <taxon>Tracheophyta</taxon>
        <taxon>Spermatophyta</taxon>
        <taxon>Magnoliopsida</taxon>
        <taxon>Magnoliidae</taxon>
        <taxon>Laurales</taxon>
        <taxon>Lauraceae</taxon>
        <taxon>Persea</taxon>
    </lineage>
</organism>
<sequence length="158" mass="17943">MGPNRNDTATPQNSNALHSGTHRSSVTYADRFLIHDWWRGRIITWETRDLRGIASYVQQKSITGGMLYQKKAEENPLLRVRSVDVPFSTVITGIVSTICGNASTTTPPSKLDSSIRFKMQFIFSTMRRPSFQLDGISRHHRLRHLLSPLEYSSSMAFT</sequence>